<reference evidence="1" key="1">
    <citation type="submission" date="2018-04" db="EMBL/GenBank/DDBJ databases">
        <title>Whole genome sequencing of Hypsizygus marmoreus.</title>
        <authorList>
            <person name="Choi I.-G."/>
            <person name="Min B."/>
            <person name="Kim J.-G."/>
            <person name="Kim S."/>
            <person name="Oh Y.-L."/>
            <person name="Kong W.-S."/>
            <person name="Park H."/>
            <person name="Jeong J."/>
            <person name="Song E.-S."/>
        </authorList>
    </citation>
    <scope>NUCLEOTIDE SEQUENCE [LARGE SCALE GENOMIC DNA]</scope>
    <source>
        <strain evidence="1">51987-8</strain>
    </source>
</reference>
<comment type="caution">
    <text evidence="1">The sequence shown here is derived from an EMBL/GenBank/DDBJ whole genome shotgun (WGS) entry which is preliminary data.</text>
</comment>
<dbReference type="SUPFAM" id="SSF52047">
    <property type="entry name" value="RNI-like"/>
    <property type="match status" value="1"/>
</dbReference>
<gene>
    <name evidence="1" type="ORF">Hypma_005428</name>
</gene>
<evidence type="ECO:0000313" key="2">
    <source>
        <dbReference type="Proteomes" id="UP000076154"/>
    </source>
</evidence>
<keyword evidence="2" id="KW-1185">Reference proteome</keyword>
<dbReference type="EMBL" id="LUEZ02000223">
    <property type="protein sequence ID" value="RDB15061.1"/>
    <property type="molecule type" value="Genomic_DNA"/>
</dbReference>
<dbReference type="Proteomes" id="UP000076154">
    <property type="component" value="Unassembled WGS sequence"/>
</dbReference>
<evidence type="ECO:0000313" key="1">
    <source>
        <dbReference type="EMBL" id="RDB15061.1"/>
    </source>
</evidence>
<name>A0A369IZ79_HYPMA</name>
<protein>
    <recommendedName>
        <fullName evidence="3">F-box domain-containing protein</fullName>
    </recommendedName>
</protein>
<dbReference type="STRING" id="39966.A0A369IZ79"/>
<dbReference type="OrthoDB" id="2447803at2759"/>
<sequence>MHPVCGIPELLEIMFSNLADESNTSNAQVCRQWSECALNVLWHDVMDFRRLFRILVPMKKEPTGAVMRYTFTRQAEVNDWKRFDRYRHRVRRLLCWIQPSPTCVIDLSVFEEVSRTRTSLNVFPNLRILTWDAPIWSGIVFMHDNVTDLRLYPCLMERGSPCFREIVARMPNITRLQLHMAFPTSLLAEELVQLVRGLRSLRHITLPREIPAAKFMEALSNLHALHTISFHYGHSPGFWSQENIPLRPSLNTGAFYSLSSLSICLHFEDAIYLFKMLSVPSQLRMICLDSPEIESPPKVHDLLVAVAKSAPDLKTLILWSSSDADGYTALPTSPENIIDIKTIRPLFNCRDIRCLDFLLRHTIYLNESDVEEVAKAWPSIQRLVLNHTPKHLHDGVLTLGSLLPFARHCPHLETLALFISADAVEPARSVLGPIMRRLHFFYPGSSDIGDPGIVSLSLSRIFPPGAQVLPYSVTEVNQNIPAPVMQIIQSRSEKWKMVSEMLPILMQARSEERQRMRSAMQSRYKSLD</sequence>
<dbReference type="Gene3D" id="3.80.10.10">
    <property type="entry name" value="Ribonuclease Inhibitor"/>
    <property type="match status" value="1"/>
</dbReference>
<accession>A0A369IZ79</accession>
<dbReference type="InParanoid" id="A0A369IZ79"/>
<evidence type="ECO:0008006" key="3">
    <source>
        <dbReference type="Google" id="ProtNLM"/>
    </source>
</evidence>
<dbReference type="InterPro" id="IPR032675">
    <property type="entry name" value="LRR_dom_sf"/>
</dbReference>
<organism evidence="1 2">
    <name type="scientific">Hypsizygus marmoreus</name>
    <name type="common">White beech mushroom</name>
    <name type="synonym">Agaricus marmoreus</name>
    <dbReference type="NCBI Taxonomy" id="39966"/>
    <lineage>
        <taxon>Eukaryota</taxon>
        <taxon>Fungi</taxon>
        <taxon>Dikarya</taxon>
        <taxon>Basidiomycota</taxon>
        <taxon>Agaricomycotina</taxon>
        <taxon>Agaricomycetes</taxon>
        <taxon>Agaricomycetidae</taxon>
        <taxon>Agaricales</taxon>
        <taxon>Tricholomatineae</taxon>
        <taxon>Lyophyllaceae</taxon>
        <taxon>Hypsizygus</taxon>
    </lineage>
</organism>
<proteinExistence type="predicted"/>
<dbReference type="AlphaFoldDB" id="A0A369IZ79"/>